<feature type="compositionally biased region" description="Polar residues" evidence="2">
    <location>
        <begin position="153"/>
        <end position="165"/>
    </location>
</feature>
<evidence type="ECO:0000256" key="2">
    <source>
        <dbReference type="SAM" id="MobiDB-lite"/>
    </source>
</evidence>
<reference evidence="3 4" key="1">
    <citation type="submission" date="2023-01" db="EMBL/GenBank/DDBJ databases">
        <title>Halorubrum ezzemoulense from Santa Pola, Spain.</title>
        <authorList>
            <person name="Feng Y."/>
            <person name="Louyakis A.S."/>
            <person name="Gogarten J.P."/>
        </authorList>
    </citation>
    <scope>NUCLEOTIDE SEQUENCE [LARGE SCALE GENOMIC DNA]</scope>
    <source>
        <strain evidence="3 4">AMM015</strain>
    </source>
</reference>
<gene>
    <name evidence="3" type="ORF">PM085_19115</name>
</gene>
<comment type="caution">
    <text evidence="3">The sequence shown here is derived from an EMBL/GenBank/DDBJ whole genome shotgun (WGS) entry which is preliminary data.</text>
</comment>
<feature type="region of interest" description="Disordered" evidence="2">
    <location>
        <begin position="118"/>
        <end position="137"/>
    </location>
</feature>
<dbReference type="Proteomes" id="UP001210528">
    <property type="component" value="Unassembled WGS sequence"/>
</dbReference>
<protein>
    <recommendedName>
        <fullName evidence="5">CopG family transcriptional regulator</fullName>
    </recommendedName>
</protein>
<evidence type="ECO:0000313" key="3">
    <source>
        <dbReference type="EMBL" id="MDB2294325.1"/>
    </source>
</evidence>
<proteinExistence type="predicted"/>
<evidence type="ECO:0008006" key="5">
    <source>
        <dbReference type="Google" id="ProtNLM"/>
    </source>
</evidence>
<keyword evidence="4" id="KW-1185">Reference proteome</keyword>
<name>A0ABT4Z9X4_HALEZ</name>
<feature type="coiled-coil region" evidence="1">
    <location>
        <begin position="60"/>
        <end position="87"/>
    </location>
</feature>
<organism evidence="3 4">
    <name type="scientific">Halorubrum ezzemoulense</name>
    <name type="common">Halorubrum chaoviator</name>
    <dbReference type="NCBI Taxonomy" id="337243"/>
    <lineage>
        <taxon>Archaea</taxon>
        <taxon>Methanobacteriati</taxon>
        <taxon>Methanobacteriota</taxon>
        <taxon>Stenosarchaea group</taxon>
        <taxon>Halobacteria</taxon>
        <taxon>Halobacteriales</taxon>
        <taxon>Haloferacaceae</taxon>
        <taxon>Halorubrum</taxon>
    </lineage>
</organism>
<feature type="region of interest" description="Disordered" evidence="2">
    <location>
        <begin position="150"/>
        <end position="174"/>
    </location>
</feature>
<evidence type="ECO:0000256" key="1">
    <source>
        <dbReference type="SAM" id="Coils"/>
    </source>
</evidence>
<sequence length="174" mass="19332">MSEKTTVAFRVDESVKQEWEDAAENPEYDSLSHLIRLAVQKEITETETAETDTQADVEANSEILGSLNRLEKSIDEIQDEMEAVGRENHAEEMYELEQVLLEVLPTASKEIDPITEVEPDRLEAGATTPRDVAGRIGADTSDVADTLEGLAENTGQVESVTNPESGDTYYWRVE</sequence>
<keyword evidence="1" id="KW-0175">Coiled coil</keyword>
<evidence type="ECO:0000313" key="4">
    <source>
        <dbReference type="Proteomes" id="UP001210528"/>
    </source>
</evidence>
<dbReference type="RefSeq" id="WP_271970708.1">
    <property type="nucleotide sequence ID" value="NZ_JAQLUK010000087.1"/>
</dbReference>
<accession>A0ABT4Z9X4</accession>
<dbReference type="EMBL" id="JAQLUK010000087">
    <property type="protein sequence ID" value="MDB2294325.1"/>
    <property type="molecule type" value="Genomic_DNA"/>
</dbReference>